<dbReference type="InterPro" id="IPR036047">
    <property type="entry name" value="F-box-like_dom_sf"/>
</dbReference>
<accession>A0ABS8SIL2</accession>
<evidence type="ECO:0000313" key="3">
    <source>
        <dbReference type="Proteomes" id="UP000823775"/>
    </source>
</evidence>
<organism evidence="2 3">
    <name type="scientific">Datura stramonium</name>
    <name type="common">Jimsonweed</name>
    <name type="synonym">Common thornapple</name>
    <dbReference type="NCBI Taxonomy" id="4076"/>
    <lineage>
        <taxon>Eukaryota</taxon>
        <taxon>Viridiplantae</taxon>
        <taxon>Streptophyta</taxon>
        <taxon>Embryophyta</taxon>
        <taxon>Tracheophyta</taxon>
        <taxon>Spermatophyta</taxon>
        <taxon>Magnoliopsida</taxon>
        <taxon>eudicotyledons</taxon>
        <taxon>Gunneridae</taxon>
        <taxon>Pentapetalae</taxon>
        <taxon>asterids</taxon>
        <taxon>lamiids</taxon>
        <taxon>Solanales</taxon>
        <taxon>Solanaceae</taxon>
        <taxon>Solanoideae</taxon>
        <taxon>Datureae</taxon>
        <taxon>Datura</taxon>
    </lineage>
</organism>
<dbReference type="SUPFAM" id="SSF81383">
    <property type="entry name" value="F-box domain"/>
    <property type="match status" value="1"/>
</dbReference>
<dbReference type="InterPro" id="IPR050796">
    <property type="entry name" value="SCF_F-box_component"/>
</dbReference>
<dbReference type="InterPro" id="IPR013187">
    <property type="entry name" value="F-box-assoc_dom_typ3"/>
</dbReference>
<comment type="caution">
    <text evidence="2">The sequence shown here is derived from an EMBL/GenBank/DDBJ whole genome shotgun (WGS) entry which is preliminary data.</text>
</comment>
<dbReference type="CDD" id="cd22157">
    <property type="entry name" value="F-box_AtFBW1-like"/>
    <property type="match status" value="1"/>
</dbReference>
<dbReference type="EMBL" id="JACEIK010000535">
    <property type="protein sequence ID" value="MCD7458691.1"/>
    <property type="molecule type" value="Genomic_DNA"/>
</dbReference>
<dbReference type="NCBIfam" id="TIGR01640">
    <property type="entry name" value="F_box_assoc_1"/>
    <property type="match status" value="1"/>
</dbReference>
<dbReference type="Gene3D" id="1.20.1280.50">
    <property type="match status" value="1"/>
</dbReference>
<evidence type="ECO:0000313" key="2">
    <source>
        <dbReference type="EMBL" id="MCD7458691.1"/>
    </source>
</evidence>
<evidence type="ECO:0000259" key="1">
    <source>
        <dbReference type="PROSITE" id="PS50181"/>
    </source>
</evidence>
<dbReference type="Pfam" id="PF00646">
    <property type="entry name" value="F-box"/>
    <property type="match status" value="1"/>
</dbReference>
<gene>
    <name evidence="2" type="ORF">HAX54_038907</name>
</gene>
<sequence length="389" mass="43822">MSDIPPEVISEMLSRLPVKSLLRFRCVSKSFKTLIDSPKFIQAHCKQQEMKPNSDMKLILKAHNKADNLFSLEFTSIASTRQPKELDHPLKQLYGPTQVLGSCRGLFLISNSMNDNGVWNPSTKKFRKLPICRFNPPRTPGGHGPGLAQICGGFGYDASADDYKVVTIAQWYHPDDKPSLVSETMVYSLKLGGWKKVQDCPYWLLKEDNGTSAGGALHWIVTKEPAACCSPLTLIGLNLGSERFQLVPFPENLGKPLQLNLAALRDCLCLLSGHITCTNKHHVLDHIDIWMMKDYGVKQSWVKLFSVEQLEGRQHFNFLRPIAYSVAGREVLLEMDNRKFIWYNLEKKSLRHAKISAGLDSFESFVSLGTLIPLYGGENEKDKKKGIEE</sequence>
<dbReference type="InterPro" id="IPR017451">
    <property type="entry name" value="F-box-assoc_interact_dom"/>
</dbReference>
<dbReference type="PROSITE" id="PS50181">
    <property type="entry name" value="FBOX"/>
    <property type="match status" value="1"/>
</dbReference>
<feature type="domain" description="F-box" evidence="1">
    <location>
        <begin position="1"/>
        <end position="44"/>
    </location>
</feature>
<dbReference type="Pfam" id="PF08268">
    <property type="entry name" value="FBA_3"/>
    <property type="match status" value="1"/>
</dbReference>
<protein>
    <recommendedName>
        <fullName evidence="1">F-box domain-containing protein</fullName>
    </recommendedName>
</protein>
<dbReference type="Proteomes" id="UP000823775">
    <property type="component" value="Unassembled WGS sequence"/>
</dbReference>
<dbReference type="PANTHER" id="PTHR31672:SF13">
    <property type="entry name" value="F-BOX PROTEIN CPR30-LIKE"/>
    <property type="match status" value="1"/>
</dbReference>
<name>A0ABS8SIL2_DATST</name>
<dbReference type="PANTHER" id="PTHR31672">
    <property type="entry name" value="BNACNNG10540D PROTEIN"/>
    <property type="match status" value="1"/>
</dbReference>
<dbReference type="InterPro" id="IPR001810">
    <property type="entry name" value="F-box_dom"/>
</dbReference>
<dbReference type="SMART" id="SM00256">
    <property type="entry name" value="FBOX"/>
    <property type="match status" value="1"/>
</dbReference>
<keyword evidence="3" id="KW-1185">Reference proteome</keyword>
<proteinExistence type="predicted"/>
<reference evidence="2 3" key="1">
    <citation type="journal article" date="2021" name="BMC Genomics">
        <title>Datura genome reveals duplications of psychoactive alkaloid biosynthetic genes and high mutation rate following tissue culture.</title>
        <authorList>
            <person name="Rajewski A."/>
            <person name="Carter-House D."/>
            <person name="Stajich J."/>
            <person name="Litt A."/>
        </authorList>
    </citation>
    <scope>NUCLEOTIDE SEQUENCE [LARGE SCALE GENOMIC DNA]</scope>
    <source>
        <strain evidence="2">AR-01</strain>
    </source>
</reference>